<dbReference type="GO" id="GO:0030244">
    <property type="term" value="P:cellulose biosynthetic process"/>
    <property type="evidence" value="ECO:0007669"/>
    <property type="project" value="InterPro"/>
</dbReference>
<comment type="subcellular location">
    <subcellularLocation>
        <location evidence="1">Endomembrane system</location>
    </subcellularLocation>
</comment>
<organism evidence="8 9">
    <name type="scientific">Helianthus annuus</name>
    <name type="common">Common sunflower</name>
    <dbReference type="NCBI Taxonomy" id="4232"/>
    <lineage>
        <taxon>Eukaryota</taxon>
        <taxon>Viridiplantae</taxon>
        <taxon>Streptophyta</taxon>
        <taxon>Embryophyta</taxon>
        <taxon>Tracheophyta</taxon>
        <taxon>Spermatophyta</taxon>
        <taxon>Magnoliopsida</taxon>
        <taxon>eudicotyledons</taxon>
        <taxon>Gunneridae</taxon>
        <taxon>Pentapetalae</taxon>
        <taxon>asterids</taxon>
        <taxon>campanulids</taxon>
        <taxon>Asterales</taxon>
        <taxon>Asteraceae</taxon>
        <taxon>Asteroideae</taxon>
        <taxon>Heliantheae alliance</taxon>
        <taxon>Heliantheae</taxon>
        <taxon>Helianthus</taxon>
    </lineage>
</organism>
<evidence type="ECO:0000256" key="2">
    <source>
        <dbReference type="ARBA" id="ARBA00022676"/>
    </source>
</evidence>
<evidence type="ECO:0000256" key="7">
    <source>
        <dbReference type="ARBA" id="ARBA00023316"/>
    </source>
</evidence>
<evidence type="ECO:0000256" key="4">
    <source>
        <dbReference type="ARBA" id="ARBA00022692"/>
    </source>
</evidence>
<dbReference type="EC" id="2.4.1.12" evidence="8"/>
<dbReference type="GO" id="GO:0071555">
    <property type="term" value="P:cell wall organization"/>
    <property type="evidence" value="ECO:0007669"/>
    <property type="project" value="UniProtKB-KW"/>
</dbReference>
<dbReference type="PANTHER" id="PTHR13301">
    <property type="entry name" value="X-BOX TRANSCRIPTION FACTOR-RELATED"/>
    <property type="match status" value="1"/>
</dbReference>
<evidence type="ECO:0000256" key="1">
    <source>
        <dbReference type="ARBA" id="ARBA00004308"/>
    </source>
</evidence>
<name>A0A9K3JS51_HELAN</name>
<keyword evidence="9" id="KW-1185">Reference proteome</keyword>
<comment type="caution">
    <text evidence="8">The sequence shown here is derived from an EMBL/GenBank/DDBJ whole genome shotgun (WGS) entry which is preliminary data.</text>
</comment>
<evidence type="ECO:0000313" key="8">
    <source>
        <dbReference type="EMBL" id="KAF5820246.1"/>
    </source>
</evidence>
<dbReference type="AlphaFoldDB" id="A0A9K3JS51"/>
<reference evidence="8" key="1">
    <citation type="journal article" date="2017" name="Nature">
        <title>The sunflower genome provides insights into oil metabolism, flowering and Asterid evolution.</title>
        <authorList>
            <person name="Badouin H."/>
            <person name="Gouzy J."/>
            <person name="Grassa C.J."/>
            <person name="Murat F."/>
            <person name="Staton S.E."/>
            <person name="Cottret L."/>
            <person name="Lelandais-Briere C."/>
            <person name="Owens G.L."/>
            <person name="Carrere S."/>
            <person name="Mayjonade B."/>
            <person name="Legrand L."/>
            <person name="Gill N."/>
            <person name="Kane N.C."/>
            <person name="Bowers J.E."/>
            <person name="Hubner S."/>
            <person name="Bellec A."/>
            <person name="Berard A."/>
            <person name="Berges H."/>
            <person name="Blanchet N."/>
            <person name="Boniface M.C."/>
            <person name="Brunel D."/>
            <person name="Catrice O."/>
            <person name="Chaidir N."/>
            <person name="Claudel C."/>
            <person name="Donnadieu C."/>
            <person name="Faraut T."/>
            <person name="Fievet G."/>
            <person name="Helmstetter N."/>
            <person name="King M."/>
            <person name="Knapp S.J."/>
            <person name="Lai Z."/>
            <person name="Le Paslier M.C."/>
            <person name="Lippi Y."/>
            <person name="Lorenzon L."/>
            <person name="Mandel J.R."/>
            <person name="Marage G."/>
            <person name="Marchand G."/>
            <person name="Marquand E."/>
            <person name="Bret-Mestries E."/>
            <person name="Morien E."/>
            <person name="Nambeesan S."/>
            <person name="Nguyen T."/>
            <person name="Pegot-Espagnet P."/>
            <person name="Pouilly N."/>
            <person name="Raftis F."/>
            <person name="Sallet E."/>
            <person name="Schiex T."/>
            <person name="Thomas J."/>
            <person name="Vandecasteele C."/>
            <person name="Vares D."/>
            <person name="Vear F."/>
            <person name="Vautrin S."/>
            <person name="Crespi M."/>
            <person name="Mangin B."/>
            <person name="Burke J.M."/>
            <person name="Salse J."/>
            <person name="Munos S."/>
            <person name="Vincourt P."/>
            <person name="Rieseberg L.H."/>
            <person name="Langlade N.B."/>
        </authorList>
    </citation>
    <scope>NUCLEOTIDE SEQUENCE</scope>
    <source>
        <tissue evidence="8">Leaves</tissue>
    </source>
</reference>
<protein>
    <submittedName>
        <fullName evidence="8">Cellulose synthase (UDP-forming)</fullName>
        <ecNumber evidence="8">2.4.1.12</ecNumber>
    </submittedName>
</protein>
<dbReference type="EMBL" id="MNCJ02000316">
    <property type="protein sequence ID" value="KAF5820246.1"/>
    <property type="molecule type" value="Genomic_DNA"/>
</dbReference>
<keyword evidence="5" id="KW-1133">Transmembrane helix</keyword>
<keyword evidence="2 8" id="KW-0328">Glycosyltransferase</keyword>
<dbReference type="GO" id="GO:0016020">
    <property type="term" value="C:membrane"/>
    <property type="evidence" value="ECO:0007669"/>
    <property type="project" value="InterPro"/>
</dbReference>
<dbReference type="GO" id="GO:0012505">
    <property type="term" value="C:endomembrane system"/>
    <property type="evidence" value="ECO:0007669"/>
    <property type="project" value="UniProtKB-SubCell"/>
</dbReference>
<reference evidence="8" key="2">
    <citation type="submission" date="2020-06" db="EMBL/GenBank/DDBJ databases">
        <title>Helianthus annuus Genome sequencing and assembly Release 2.</title>
        <authorList>
            <person name="Gouzy J."/>
            <person name="Langlade N."/>
            <person name="Munos S."/>
        </authorList>
    </citation>
    <scope>NUCLEOTIDE SEQUENCE</scope>
    <source>
        <tissue evidence="8">Leaves</tissue>
    </source>
</reference>
<keyword evidence="6" id="KW-0472">Membrane</keyword>
<keyword evidence="7" id="KW-0961">Cell wall biogenesis/degradation</keyword>
<sequence length="126" mass="14709">MEDILTGFKMHARGWRSIYCMSPRPAFKGSVPINLSDCLNQVLRWALGSIEILFSRHCPIWYGYSGRIKWLECLVYRNTTLFPVTAIPLLVYCRNLKQVIAARRLLLSRNQDISIQEGIMEDHIFY</sequence>
<keyword evidence="4" id="KW-0812">Transmembrane</keyword>
<dbReference type="GO" id="GO:0016760">
    <property type="term" value="F:cellulose synthase (UDP-forming) activity"/>
    <property type="evidence" value="ECO:0007669"/>
    <property type="project" value="UniProtKB-EC"/>
</dbReference>
<dbReference type="Pfam" id="PF03552">
    <property type="entry name" value="Cellulose_synt"/>
    <property type="match status" value="1"/>
</dbReference>
<dbReference type="Gramene" id="mRNA:HanXRQr2_Chr01g0000061">
    <property type="protein sequence ID" value="CDS:HanXRQr2_Chr01g0000061.1"/>
    <property type="gene ID" value="HanXRQr2_Chr01g0000061"/>
</dbReference>
<gene>
    <name evidence="8" type="ORF">HanXRQr2_Chr01g0000061</name>
</gene>
<evidence type="ECO:0000256" key="5">
    <source>
        <dbReference type="ARBA" id="ARBA00022989"/>
    </source>
</evidence>
<dbReference type="InterPro" id="IPR005150">
    <property type="entry name" value="Cellulose_synth"/>
</dbReference>
<evidence type="ECO:0000313" key="9">
    <source>
        <dbReference type="Proteomes" id="UP000215914"/>
    </source>
</evidence>
<dbReference type="Proteomes" id="UP000215914">
    <property type="component" value="Unassembled WGS sequence"/>
</dbReference>
<evidence type="ECO:0000256" key="6">
    <source>
        <dbReference type="ARBA" id="ARBA00023136"/>
    </source>
</evidence>
<keyword evidence="3 8" id="KW-0808">Transferase</keyword>
<evidence type="ECO:0000256" key="3">
    <source>
        <dbReference type="ARBA" id="ARBA00022679"/>
    </source>
</evidence>
<accession>A0A9K3JS51</accession>
<proteinExistence type="predicted"/>